<name>A0A7X3LI70_9BACL</name>
<keyword evidence="2 5" id="KW-0238">DNA-binding</keyword>
<evidence type="ECO:0000256" key="2">
    <source>
        <dbReference type="ARBA" id="ARBA00023125"/>
    </source>
</evidence>
<gene>
    <name evidence="5" type="ORF">GRF59_10090</name>
</gene>
<dbReference type="InterPro" id="IPR046335">
    <property type="entry name" value="LacI/GalR-like_sensor"/>
</dbReference>
<keyword evidence="6" id="KW-1185">Reference proteome</keyword>
<dbReference type="CDD" id="cd01544">
    <property type="entry name" value="PBP1_GalR"/>
    <property type="match status" value="1"/>
</dbReference>
<proteinExistence type="predicted"/>
<comment type="caution">
    <text evidence="5">The sequence shown here is derived from an EMBL/GenBank/DDBJ whole genome shotgun (WGS) entry which is preliminary data.</text>
</comment>
<dbReference type="SUPFAM" id="SSF53822">
    <property type="entry name" value="Periplasmic binding protein-like I"/>
    <property type="match status" value="1"/>
</dbReference>
<evidence type="ECO:0000259" key="4">
    <source>
        <dbReference type="PROSITE" id="PS50932"/>
    </source>
</evidence>
<evidence type="ECO:0000313" key="5">
    <source>
        <dbReference type="EMBL" id="MWV43984.1"/>
    </source>
</evidence>
<accession>A0A7X3LI70</accession>
<dbReference type="InterPro" id="IPR028082">
    <property type="entry name" value="Peripla_BP_I"/>
</dbReference>
<dbReference type="AlphaFoldDB" id="A0A7X3LI70"/>
<dbReference type="Pfam" id="PF13377">
    <property type="entry name" value="Peripla_BP_3"/>
    <property type="match status" value="1"/>
</dbReference>
<dbReference type="Pfam" id="PF00356">
    <property type="entry name" value="LacI"/>
    <property type="match status" value="1"/>
</dbReference>
<dbReference type="Gene3D" id="1.10.260.40">
    <property type="entry name" value="lambda repressor-like DNA-binding domains"/>
    <property type="match status" value="1"/>
</dbReference>
<dbReference type="SUPFAM" id="SSF47413">
    <property type="entry name" value="lambda repressor-like DNA-binding domains"/>
    <property type="match status" value="1"/>
</dbReference>
<feature type="domain" description="HTH lacI-type" evidence="4">
    <location>
        <begin position="2"/>
        <end position="48"/>
    </location>
</feature>
<evidence type="ECO:0000313" key="6">
    <source>
        <dbReference type="Proteomes" id="UP000460318"/>
    </source>
</evidence>
<dbReference type="InterPro" id="IPR010982">
    <property type="entry name" value="Lambda_DNA-bd_dom_sf"/>
</dbReference>
<protein>
    <submittedName>
        <fullName evidence="5">LacI family DNA-binding transcriptional regulator</fullName>
    </submittedName>
</protein>
<dbReference type="PANTHER" id="PTHR30146">
    <property type="entry name" value="LACI-RELATED TRANSCRIPTIONAL REPRESSOR"/>
    <property type="match status" value="1"/>
</dbReference>
<organism evidence="5 6">
    <name type="scientific">Paenibacillus dendrobii</name>
    <dbReference type="NCBI Taxonomy" id="2691084"/>
    <lineage>
        <taxon>Bacteria</taxon>
        <taxon>Bacillati</taxon>
        <taxon>Bacillota</taxon>
        <taxon>Bacilli</taxon>
        <taxon>Bacillales</taxon>
        <taxon>Paenibacillaceae</taxon>
        <taxon>Paenibacillus</taxon>
    </lineage>
</organism>
<dbReference type="EMBL" id="WUBI01000001">
    <property type="protein sequence ID" value="MWV43984.1"/>
    <property type="molecule type" value="Genomic_DNA"/>
</dbReference>
<dbReference type="PROSITE" id="PS50932">
    <property type="entry name" value="HTH_LACI_2"/>
    <property type="match status" value="1"/>
</dbReference>
<dbReference type="InterPro" id="IPR000843">
    <property type="entry name" value="HTH_LacI"/>
</dbReference>
<dbReference type="PANTHER" id="PTHR30146:SF149">
    <property type="entry name" value="HTH-TYPE TRANSCRIPTIONAL REGULATOR EBGR"/>
    <property type="match status" value="1"/>
</dbReference>
<dbReference type="CDD" id="cd01392">
    <property type="entry name" value="HTH_LacI"/>
    <property type="match status" value="1"/>
</dbReference>
<reference evidence="5 6" key="1">
    <citation type="submission" date="2019-12" db="EMBL/GenBank/DDBJ databases">
        <title>Paenibacillus sp. nov., an endophytic bacterium isolated from the stem of Dendrobium.</title>
        <authorList>
            <person name="Zhao R."/>
        </authorList>
    </citation>
    <scope>NUCLEOTIDE SEQUENCE [LARGE SCALE GENOMIC DNA]</scope>
    <source>
        <strain evidence="5 6">HJL G12</strain>
    </source>
</reference>
<evidence type="ECO:0000256" key="1">
    <source>
        <dbReference type="ARBA" id="ARBA00023015"/>
    </source>
</evidence>
<dbReference type="GO" id="GO:0003700">
    <property type="term" value="F:DNA-binding transcription factor activity"/>
    <property type="evidence" value="ECO:0007669"/>
    <property type="project" value="TreeGrafter"/>
</dbReference>
<dbReference type="GO" id="GO:0000976">
    <property type="term" value="F:transcription cis-regulatory region binding"/>
    <property type="evidence" value="ECO:0007669"/>
    <property type="project" value="TreeGrafter"/>
</dbReference>
<keyword evidence="1" id="KW-0805">Transcription regulation</keyword>
<keyword evidence="3" id="KW-0804">Transcription</keyword>
<dbReference type="SMART" id="SM00354">
    <property type="entry name" value="HTH_LACI"/>
    <property type="match status" value="1"/>
</dbReference>
<sequence length="342" mass="38866">MATLKEIAKIAKVSSSTVSRVLSSDYSFSVSEETRRTVIEVARSLNYRHKPGKKKNELDEGRKWNVGVLFWCSEQFELTDPFYMSIRQGIEKECDNQGLTIKRIYRWSDEDSSTIEDSEIDGLIVVGKVECIFHSKRPDMPIVFVDHCSSVEHDSVQFDAAVAARKTMEHLLHFGYDRIGYIGGNSYIRTLEGINYYEDERQQMYKRMLEEQGKFKLEDMFVGSWGVEDGYKLMSVAIKNGNLPRAFFVASDLLAIGALRALHESEIKVPEQVAIASIDGIDVSKYVNPPLTTVKVYTEEMGSTGVKLMVDRLLGRNYALHVMVETELMIRESCGSLIFHPI</sequence>
<evidence type="ECO:0000256" key="3">
    <source>
        <dbReference type="ARBA" id="ARBA00023163"/>
    </source>
</evidence>
<dbReference type="Gene3D" id="3.40.50.2300">
    <property type="match status" value="2"/>
</dbReference>
<dbReference type="Proteomes" id="UP000460318">
    <property type="component" value="Unassembled WGS sequence"/>
</dbReference>
<dbReference type="PROSITE" id="PS00356">
    <property type="entry name" value="HTH_LACI_1"/>
    <property type="match status" value="1"/>
</dbReference>